<dbReference type="EMBL" id="JGYP01000001">
    <property type="protein sequence ID" value="KFI46795.1"/>
    <property type="molecule type" value="Genomic_DNA"/>
</dbReference>
<evidence type="ECO:0000256" key="1">
    <source>
        <dbReference type="ARBA" id="ARBA00023015"/>
    </source>
</evidence>
<evidence type="ECO:0000313" key="5">
    <source>
        <dbReference type="EMBL" id="KFI46795.1"/>
    </source>
</evidence>
<dbReference type="Pfam" id="PF00196">
    <property type="entry name" value="GerE"/>
    <property type="match status" value="1"/>
</dbReference>
<dbReference type="STRING" id="1437606.BBOH_0267"/>
<dbReference type="SUPFAM" id="SSF46894">
    <property type="entry name" value="C-terminal effector domain of the bipartite response regulators"/>
    <property type="match status" value="1"/>
</dbReference>
<keyword evidence="3" id="KW-0804">Transcription</keyword>
<keyword evidence="2" id="KW-0238">DNA-binding</keyword>
<evidence type="ECO:0000256" key="2">
    <source>
        <dbReference type="ARBA" id="ARBA00023125"/>
    </source>
</evidence>
<dbReference type="PROSITE" id="PS50043">
    <property type="entry name" value="HTH_LUXR_2"/>
    <property type="match status" value="1"/>
</dbReference>
<dbReference type="Proteomes" id="UP000029096">
    <property type="component" value="Unassembled WGS sequence"/>
</dbReference>
<dbReference type="RefSeq" id="WP_241435443.1">
    <property type="nucleotide sequence ID" value="NZ_JDUS01000001.1"/>
</dbReference>
<dbReference type="Gene3D" id="1.10.10.10">
    <property type="entry name" value="Winged helix-like DNA-binding domain superfamily/Winged helix DNA-binding domain"/>
    <property type="match status" value="1"/>
</dbReference>
<dbReference type="SMART" id="SM00421">
    <property type="entry name" value="HTH_LUXR"/>
    <property type="match status" value="1"/>
</dbReference>
<dbReference type="PANTHER" id="PTHR44688">
    <property type="entry name" value="DNA-BINDING TRANSCRIPTIONAL ACTIVATOR DEVR_DOSR"/>
    <property type="match status" value="1"/>
</dbReference>
<name>A0A086ZJU5_9BIFI</name>
<protein>
    <submittedName>
        <fullName evidence="5">Putative two-component system response regulator</fullName>
    </submittedName>
</protein>
<evidence type="ECO:0000259" key="4">
    <source>
        <dbReference type="PROSITE" id="PS50043"/>
    </source>
</evidence>
<dbReference type="eggNOG" id="COG2197">
    <property type="taxonomic scope" value="Bacteria"/>
</dbReference>
<gene>
    <name evidence="5" type="ORF">BBOH_0267</name>
</gene>
<keyword evidence="1" id="KW-0805">Transcription regulation</keyword>
<dbReference type="PANTHER" id="PTHR44688:SF16">
    <property type="entry name" value="DNA-BINDING TRANSCRIPTIONAL ACTIVATOR DEVR_DOSR"/>
    <property type="match status" value="1"/>
</dbReference>
<dbReference type="GO" id="GO:0006355">
    <property type="term" value="P:regulation of DNA-templated transcription"/>
    <property type="evidence" value="ECO:0007669"/>
    <property type="project" value="InterPro"/>
</dbReference>
<proteinExistence type="predicted"/>
<evidence type="ECO:0000256" key="3">
    <source>
        <dbReference type="ARBA" id="ARBA00023163"/>
    </source>
</evidence>
<dbReference type="AlphaFoldDB" id="A0A086ZJU5"/>
<keyword evidence="6" id="KW-1185">Reference proteome</keyword>
<organism evidence="5 6">
    <name type="scientific">Bifidobacterium bohemicum DSM 22767</name>
    <dbReference type="NCBI Taxonomy" id="1437606"/>
    <lineage>
        <taxon>Bacteria</taxon>
        <taxon>Bacillati</taxon>
        <taxon>Actinomycetota</taxon>
        <taxon>Actinomycetes</taxon>
        <taxon>Bifidobacteriales</taxon>
        <taxon>Bifidobacteriaceae</taxon>
        <taxon>Bifidobacterium</taxon>
    </lineage>
</organism>
<comment type="caution">
    <text evidence="5">The sequence shown here is derived from an EMBL/GenBank/DDBJ whole genome shotgun (WGS) entry which is preliminary data.</text>
</comment>
<dbReference type="GO" id="GO:0003677">
    <property type="term" value="F:DNA binding"/>
    <property type="evidence" value="ECO:0007669"/>
    <property type="project" value="UniProtKB-KW"/>
</dbReference>
<feature type="domain" description="HTH luxR-type" evidence="4">
    <location>
        <begin position="26"/>
        <end position="91"/>
    </location>
</feature>
<accession>A0A086ZJU5</accession>
<reference evidence="5 6" key="1">
    <citation type="submission" date="2014-03" db="EMBL/GenBank/DDBJ databases">
        <title>Genomics of Bifidobacteria.</title>
        <authorList>
            <person name="Ventura M."/>
            <person name="Milani C."/>
            <person name="Lugli G.A."/>
        </authorList>
    </citation>
    <scope>NUCLEOTIDE SEQUENCE [LARGE SCALE GENOMIC DNA]</scope>
    <source>
        <strain evidence="5 6">DSM 22767</strain>
    </source>
</reference>
<dbReference type="InterPro" id="IPR016032">
    <property type="entry name" value="Sig_transdc_resp-reg_C-effctor"/>
</dbReference>
<dbReference type="InterPro" id="IPR000792">
    <property type="entry name" value="Tscrpt_reg_LuxR_C"/>
</dbReference>
<sequence length="92" mass="9994">MTPRVTGEVIRRGIPKVAGDSEARALRERFATLGDRELQVASLVAEGLSNAEIAERLTIQPDSAKKAVARVMGKLGVSERVKVAVMWYRAGM</sequence>
<evidence type="ECO:0000313" key="6">
    <source>
        <dbReference type="Proteomes" id="UP000029096"/>
    </source>
</evidence>
<dbReference type="InterPro" id="IPR036388">
    <property type="entry name" value="WH-like_DNA-bd_sf"/>
</dbReference>
<dbReference type="PRINTS" id="PR00038">
    <property type="entry name" value="HTHLUXR"/>
</dbReference>